<feature type="domain" description="4Fe-4S ferredoxin-type" evidence="6">
    <location>
        <begin position="11"/>
        <end position="41"/>
    </location>
</feature>
<dbReference type="HOGENOM" id="CLU_023081_0_1_2"/>
<dbReference type="GeneID" id="9751448"/>
<dbReference type="GO" id="GO:0051539">
    <property type="term" value="F:4 iron, 4 sulfur cluster binding"/>
    <property type="evidence" value="ECO:0007669"/>
    <property type="project" value="UniProtKB-KW"/>
</dbReference>
<evidence type="ECO:0000256" key="5">
    <source>
        <dbReference type="ARBA" id="ARBA00023014"/>
    </source>
</evidence>
<protein>
    <recommendedName>
        <fullName evidence="6">4Fe-4S ferredoxin-type domain-containing protein</fullName>
    </recommendedName>
</protein>
<evidence type="ECO:0000259" key="6">
    <source>
        <dbReference type="PROSITE" id="PS51379"/>
    </source>
</evidence>
<dbReference type="KEGG" id="vdi:Vdis_0528"/>
<dbReference type="Proteomes" id="UP000006681">
    <property type="component" value="Chromosome"/>
</dbReference>
<dbReference type="PANTHER" id="PTHR32479">
    <property type="entry name" value="GLYCOLATE OXIDASE IRON-SULFUR SUBUNIT"/>
    <property type="match status" value="1"/>
</dbReference>
<keyword evidence="1" id="KW-0004">4Fe-4S</keyword>
<dbReference type="GO" id="GO:0046872">
    <property type="term" value="F:metal ion binding"/>
    <property type="evidence" value="ECO:0007669"/>
    <property type="project" value="UniProtKB-KW"/>
</dbReference>
<dbReference type="InterPro" id="IPR009051">
    <property type="entry name" value="Helical_ferredxn"/>
</dbReference>
<evidence type="ECO:0000256" key="2">
    <source>
        <dbReference type="ARBA" id="ARBA00022723"/>
    </source>
</evidence>
<dbReference type="eggNOG" id="arCOG00333">
    <property type="taxonomic scope" value="Archaea"/>
</dbReference>
<dbReference type="InterPro" id="IPR012257">
    <property type="entry name" value="Glc_ox_4Fe-4S"/>
</dbReference>
<dbReference type="RefSeq" id="WP_013335651.1">
    <property type="nucleotide sequence ID" value="NC_014537.1"/>
</dbReference>
<sequence>MGSDDLYRRFVEEGLNEAYKCVHCGFCLPTCPTYRATWNEADSPRGRIYLVKALLTGKLQPTETLLEHLDACVICRRCETACPSGVQYSKVLEAAYAYLGDKLINYGYPWHVRTGFKLLESPMAIKLALSVSNSLPGIPSHMKGFARSRDRERLDDVLGKVFRVPSDKPVRGRVLLFVTNSCVAWQSHTHLVYATIRVLTWNGFEVVVPREFKCCGAPYMHMGMFNKAVELARHNIDVFDKYDKAYGIDYIVVPDSGGCQAQWLEYERLLNAKLNLRQRVMNTLQLLDRVGLVGELGPVKMRISIQHSCHLMNAAKAHDAILRIISKIPGLEIRGLDTADICCGAGMMYPDRHPDIAREITRQKIEDLMRHKPDALILESVTCKAHWANIIRDNNISIRLLYPTELLDTSYMSGGNPGYGMIEGVIL</sequence>
<name>E1QUS3_VULDI</name>
<keyword evidence="4" id="KW-0408">Iron</keyword>
<dbReference type="AlphaFoldDB" id="E1QUS3"/>
<dbReference type="Pfam" id="PF13183">
    <property type="entry name" value="Fer4_8"/>
    <property type="match status" value="1"/>
</dbReference>
<dbReference type="InterPro" id="IPR017900">
    <property type="entry name" value="4Fe4S_Fe_S_CS"/>
</dbReference>
<dbReference type="SUPFAM" id="SSF54862">
    <property type="entry name" value="4Fe-4S ferredoxins"/>
    <property type="match status" value="1"/>
</dbReference>
<dbReference type="STRING" id="572478.Vdis_0528"/>
<gene>
    <name evidence="7" type="ordered locus">Vdis_0528</name>
</gene>
<dbReference type="PIRSF" id="PIRSF000139">
    <property type="entry name" value="Glc_ox_4Fe-4S"/>
    <property type="match status" value="1"/>
</dbReference>
<evidence type="ECO:0000256" key="3">
    <source>
        <dbReference type="ARBA" id="ARBA00022737"/>
    </source>
</evidence>
<dbReference type="PROSITE" id="PS00198">
    <property type="entry name" value="4FE4S_FER_1"/>
    <property type="match status" value="2"/>
</dbReference>
<keyword evidence="3" id="KW-0677">Repeat</keyword>
<dbReference type="OrthoDB" id="23833at2157"/>
<dbReference type="GO" id="GO:0016491">
    <property type="term" value="F:oxidoreductase activity"/>
    <property type="evidence" value="ECO:0007669"/>
    <property type="project" value="UniProtKB-ARBA"/>
</dbReference>
<evidence type="ECO:0000313" key="7">
    <source>
        <dbReference type="EMBL" id="ADN49926.1"/>
    </source>
</evidence>
<evidence type="ECO:0000256" key="4">
    <source>
        <dbReference type="ARBA" id="ARBA00023004"/>
    </source>
</evidence>
<dbReference type="InterPro" id="IPR017896">
    <property type="entry name" value="4Fe4S_Fe-S-bd"/>
</dbReference>
<dbReference type="PROSITE" id="PS51379">
    <property type="entry name" value="4FE4S_FER_2"/>
    <property type="match status" value="2"/>
</dbReference>
<dbReference type="Pfam" id="PF02754">
    <property type="entry name" value="CCG"/>
    <property type="match status" value="2"/>
</dbReference>
<keyword evidence="8" id="KW-1185">Reference proteome</keyword>
<evidence type="ECO:0000256" key="1">
    <source>
        <dbReference type="ARBA" id="ARBA00022485"/>
    </source>
</evidence>
<accession>E1QUS3</accession>
<keyword evidence="5" id="KW-0411">Iron-sulfur</keyword>
<dbReference type="Gene3D" id="1.10.1060.10">
    <property type="entry name" value="Alpha-helical ferredoxin"/>
    <property type="match status" value="1"/>
</dbReference>
<dbReference type="InterPro" id="IPR004017">
    <property type="entry name" value="Cys_rich_dom"/>
</dbReference>
<feature type="domain" description="4Fe-4S ferredoxin-type" evidence="6">
    <location>
        <begin position="62"/>
        <end position="92"/>
    </location>
</feature>
<evidence type="ECO:0000313" key="8">
    <source>
        <dbReference type="Proteomes" id="UP000006681"/>
    </source>
</evidence>
<proteinExistence type="predicted"/>
<reference evidence="8" key="2">
    <citation type="journal article" date="2010" name="Stand. Genomic Sci.">
        <title>Complete genome sequence of Vulcanisaeta distributa type strain (IC-017T).</title>
        <authorList>
            <person name="Mavromatis K."/>
            <person name="Sikorski J."/>
            <person name="Pabst E."/>
            <person name="Teshima H."/>
            <person name="Lapidus A."/>
            <person name="Lucas S."/>
            <person name="Nolan M."/>
            <person name="Glavina Del Rio T."/>
            <person name="Cheng J."/>
            <person name="Bruce D."/>
            <person name="Goodwin L."/>
            <person name="Pitluck S."/>
            <person name="Liolios K."/>
            <person name="Ivanova N."/>
            <person name="Mikhailova N."/>
            <person name="Pati A."/>
            <person name="Chen A."/>
            <person name="Palaniappan K."/>
            <person name="Land M."/>
            <person name="Hauser L."/>
            <person name="Chang Y."/>
            <person name="Jeffries C."/>
            <person name="Rohde M."/>
            <person name="Spring S."/>
            <person name="Goker M."/>
            <person name="Wirth R."/>
            <person name="Woyke T."/>
            <person name="Bristow J."/>
            <person name="Eisen J."/>
            <person name="Markowitz V."/>
            <person name="Hugenholtz P."/>
            <person name="Klenk H."/>
            <person name="Kyrpides N."/>
        </authorList>
    </citation>
    <scope>NUCLEOTIDE SEQUENCE [LARGE SCALE GENOMIC DNA]</scope>
    <source>
        <strain evidence="8">DSM 14429 / JCM 11212 / NBRC 100878 / IC-017</strain>
    </source>
</reference>
<dbReference type="EMBL" id="CP002100">
    <property type="protein sequence ID" value="ADN49926.1"/>
    <property type="molecule type" value="Genomic_DNA"/>
</dbReference>
<organism evidence="7 8">
    <name type="scientific">Vulcanisaeta distributa (strain DSM 14429 / JCM 11212 / NBRC 100878 / IC-017)</name>
    <dbReference type="NCBI Taxonomy" id="572478"/>
    <lineage>
        <taxon>Archaea</taxon>
        <taxon>Thermoproteota</taxon>
        <taxon>Thermoprotei</taxon>
        <taxon>Thermoproteales</taxon>
        <taxon>Thermoproteaceae</taxon>
        <taxon>Vulcanisaeta</taxon>
    </lineage>
</organism>
<reference evidence="7 8" key="1">
    <citation type="journal article" date="2010" name="Stand. Genomic Sci.">
        <title>Complete genome sequence of Vulcanisaeta distributa type strain (IC-017).</title>
        <authorList>
            <person name="Mavromatis K."/>
            <person name="Sikorski J."/>
            <person name="Pabst E."/>
            <person name="Teshima H."/>
            <person name="Lapidus A."/>
            <person name="Lucas S."/>
            <person name="Nolan M."/>
            <person name="Glavina Del Rio T."/>
            <person name="Cheng J.F."/>
            <person name="Bruce D."/>
            <person name="Goodwin L."/>
            <person name="Pitluck S."/>
            <person name="Liolios K."/>
            <person name="Ivanova N."/>
            <person name="Mikhailova N."/>
            <person name="Pati A."/>
            <person name="Chen A."/>
            <person name="Palaniappan K."/>
            <person name="Land M."/>
            <person name="Hauser L."/>
            <person name="Chang Y.J."/>
            <person name="Jeffries C.D."/>
            <person name="Rohde M."/>
            <person name="Spring S."/>
            <person name="Goker M."/>
            <person name="Wirth R."/>
            <person name="Woyke T."/>
            <person name="Bristow J."/>
            <person name="Eisen J.A."/>
            <person name="Markowitz V."/>
            <person name="Hugenholtz P."/>
            <person name="Klenk H.P."/>
            <person name="Kyrpides N.C."/>
        </authorList>
    </citation>
    <scope>NUCLEOTIDE SEQUENCE [LARGE SCALE GENOMIC DNA]</scope>
    <source>
        <strain evidence="8">DSM 14429 / JCM 11212 / NBRC 100878 / IC-017</strain>
    </source>
</reference>
<keyword evidence="2" id="KW-0479">Metal-binding</keyword>
<dbReference type="PANTHER" id="PTHR32479:SF17">
    <property type="entry name" value="GLYCOLATE OXIDASE IRON-SULFUR SUBUNIT"/>
    <property type="match status" value="1"/>
</dbReference>